<organism evidence="9 10">
    <name type="scientific">Gnathostoma spinigerum</name>
    <dbReference type="NCBI Taxonomy" id="75299"/>
    <lineage>
        <taxon>Eukaryota</taxon>
        <taxon>Metazoa</taxon>
        <taxon>Ecdysozoa</taxon>
        <taxon>Nematoda</taxon>
        <taxon>Chromadorea</taxon>
        <taxon>Rhabditida</taxon>
        <taxon>Spirurina</taxon>
        <taxon>Gnathostomatomorpha</taxon>
        <taxon>Gnathostomatoidea</taxon>
        <taxon>Gnathostomatidae</taxon>
        <taxon>Gnathostoma</taxon>
    </lineage>
</organism>
<keyword evidence="6" id="KW-0249">Electron transport</keyword>
<evidence type="ECO:0000256" key="5">
    <source>
        <dbReference type="ARBA" id="ARBA00022792"/>
    </source>
</evidence>
<keyword evidence="10" id="KW-1185">Reference proteome</keyword>
<evidence type="ECO:0000256" key="6">
    <source>
        <dbReference type="ARBA" id="ARBA00022982"/>
    </source>
</evidence>
<evidence type="ECO:0008006" key="11">
    <source>
        <dbReference type="Google" id="ProtNLM"/>
    </source>
</evidence>
<keyword evidence="4" id="KW-0679">Respiratory chain</keyword>
<gene>
    <name evidence="9" type="ORF">AB6A40_005822</name>
</gene>
<protein>
    <recommendedName>
        <fullName evidence="11">NADH dehydrogenase [ubiquinone] 1 alpha subcomplex subunit 6</fullName>
    </recommendedName>
</protein>
<evidence type="ECO:0000256" key="3">
    <source>
        <dbReference type="ARBA" id="ARBA00022448"/>
    </source>
</evidence>
<dbReference type="PANTHER" id="PTHR12964">
    <property type="entry name" value="NADH-UBIQUINONE OXIDOREDUCTASE B14 SUBUNIT"/>
    <property type="match status" value="1"/>
</dbReference>
<comment type="similarity">
    <text evidence="2">Belongs to the complex I LYR family.</text>
</comment>
<accession>A0ABD6EGR0</accession>
<evidence type="ECO:0000256" key="7">
    <source>
        <dbReference type="ARBA" id="ARBA00023128"/>
    </source>
</evidence>
<keyword evidence="5" id="KW-0999">Mitochondrion inner membrane</keyword>
<evidence type="ECO:0000256" key="2">
    <source>
        <dbReference type="ARBA" id="ARBA00009508"/>
    </source>
</evidence>
<name>A0ABD6EGR0_9BILA</name>
<evidence type="ECO:0000256" key="1">
    <source>
        <dbReference type="ARBA" id="ARBA00004443"/>
    </source>
</evidence>
<dbReference type="AlphaFoldDB" id="A0ABD6EGR0"/>
<comment type="caution">
    <text evidence="9">The sequence shown here is derived from an EMBL/GenBank/DDBJ whole genome shotgun (WGS) entry which is preliminary data.</text>
</comment>
<evidence type="ECO:0000256" key="8">
    <source>
        <dbReference type="ARBA" id="ARBA00023136"/>
    </source>
</evidence>
<proteinExistence type="inferred from homology"/>
<dbReference type="InterPro" id="IPR016488">
    <property type="entry name" value="NADH_Ub_cplx-1_asu_su-6"/>
</dbReference>
<evidence type="ECO:0000256" key="4">
    <source>
        <dbReference type="ARBA" id="ARBA00022660"/>
    </source>
</evidence>
<evidence type="ECO:0000313" key="10">
    <source>
        <dbReference type="Proteomes" id="UP001608902"/>
    </source>
</evidence>
<reference evidence="9 10" key="1">
    <citation type="submission" date="2024-08" db="EMBL/GenBank/DDBJ databases">
        <title>Gnathostoma spinigerum genome.</title>
        <authorList>
            <person name="Gonzalez-Bertolin B."/>
            <person name="Monzon S."/>
            <person name="Zaballos A."/>
            <person name="Jimenez P."/>
            <person name="Dekumyoy P."/>
            <person name="Varona S."/>
            <person name="Cuesta I."/>
            <person name="Sumanam S."/>
            <person name="Adisakwattana P."/>
            <person name="Gasser R.B."/>
            <person name="Hernandez-Gonzalez A."/>
            <person name="Young N.D."/>
            <person name="Perteguer M.J."/>
        </authorList>
    </citation>
    <scope>NUCLEOTIDE SEQUENCE [LARGE SCALE GENOMIC DNA]</scope>
    <source>
        <strain evidence="9">AL3</strain>
        <tissue evidence="9">Liver</tissue>
    </source>
</reference>
<keyword evidence="7" id="KW-0496">Mitochondrion</keyword>
<dbReference type="EMBL" id="JBGFUD010003864">
    <property type="protein sequence ID" value="MFH4979113.1"/>
    <property type="molecule type" value="Genomic_DNA"/>
</dbReference>
<dbReference type="GO" id="GO:0005743">
    <property type="term" value="C:mitochondrial inner membrane"/>
    <property type="evidence" value="ECO:0007669"/>
    <property type="project" value="UniProtKB-SubCell"/>
</dbReference>
<keyword evidence="3" id="KW-0813">Transport</keyword>
<keyword evidence="8" id="KW-0472">Membrane</keyword>
<evidence type="ECO:0000313" key="9">
    <source>
        <dbReference type="EMBL" id="MFH4979113.1"/>
    </source>
</evidence>
<dbReference type="Proteomes" id="UP001608902">
    <property type="component" value="Unassembled WGS sequence"/>
</dbReference>
<dbReference type="PANTHER" id="PTHR12964:SF0">
    <property type="entry name" value="NADH DEHYDROGENASE [UBIQUINONE] 1 ALPHA SUBCOMPLEX SUBUNIT 6"/>
    <property type="match status" value="1"/>
</dbReference>
<sequence>MASRLPKVAVSASAAVKQVTPVVSTTREEARASVLAVYKKVQRMAPKFWWDYRLHDIPLPIFRAILKKQFTKNAHLSDLRIIDRKVAECEQDIVSVKWAFYNPEHVRNMLFRENIETKPKDFLTNFLNGKE</sequence>
<comment type="subcellular location">
    <subcellularLocation>
        <location evidence="1">Mitochondrion inner membrane</location>
        <topology evidence="1">Peripheral membrane protein</topology>
        <orientation evidence="1">Matrix side</orientation>
    </subcellularLocation>
</comment>